<reference evidence="1 2" key="1">
    <citation type="submission" date="2018-06" db="EMBL/GenBank/DDBJ databases">
        <title>Comparative genomics reveals the genomic features of Rhizophagus irregularis, R. cerebriforme, R. diaphanum and Gigaspora rosea, and their symbiotic lifestyle signature.</title>
        <authorList>
            <person name="Morin E."/>
            <person name="San Clemente H."/>
            <person name="Chen E.C.H."/>
            <person name="De La Providencia I."/>
            <person name="Hainaut M."/>
            <person name="Kuo A."/>
            <person name="Kohler A."/>
            <person name="Murat C."/>
            <person name="Tang N."/>
            <person name="Roy S."/>
            <person name="Loubradou J."/>
            <person name="Henrissat B."/>
            <person name="Grigoriev I.V."/>
            <person name="Corradi N."/>
            <person name="Roux C."/>
            <person name="Martin F.M."/>
        </authorList>
    </citation>
    <scope>NUCLEOTIDE SEQUENCE [LARGE SCALE GENOMIC DNA]</scope>
    <source>
        <strain evidence="1 2">DAOM 194757</strain>
    </source>
</reference>
<organism evidence="1 2">
    <name type="scientific">Gigaspora rosea</name>
    <dbReference type="NCBI Taxonomy" id="44941"/>
    <lineage>
        <taxon>Eukaryota</taxon>
        <taxon>Fungi</taxon>
        <taxon>Fungi incertae sedis</taxon>
        <taxon>Mucoromycota</taxon>
        <taxon>Glomeromycotina</taxon>
        <taxon>Glomeromycetes</taxon>
        <taxon>Diversisporales</taxon>
        <taxon>Gigasporaceae</taxon>
        <taxon>Gigaspora</taxon>
    </lineage>
</organism>
<proteinExistence type="predicted"/>
<evidence type="ECO:0000313" key="1">
    <source>
        <dbReference type="EMBL" id="RIB05221.1"/>
    </source>
</evidence>
<dbReference type="SUPFAM" id="SSF47095">
    <property type="entry name" value="HMG-box"/>
    <property type="match status" value="1"/>
</dbReference>
<dbReference type="EMBL" id="QKWP01002024">
    <property type="protein sequence ID" value="RIB05221.1"/>
    <property type="molecule type" value="Genomic_DNA"/>
</dbReference>
<dbReference type="OrthoDB" id="2400493at2759"/>
<comment type="caution">
    <text evidence="1">The sequence shown here is derived from an EMBL/GenBank/DDBJ whole genome shotgun (WGS) entry which is preliminary data.</text>
</comment>
<sequence length="267" mass="31449">MIKKKALKKAKLSLGKKSKPNITVVDIQFPPSLKVESFVQKKKSRVLKFPNAFVFFRSVYNQTLRDKGIKLSQSDVSASASFVWNNKLSTEVKNFYFDFASNVRKQYLMKHPVSYYKCEFEPDSKSMVTSKDEPKKLKTFNFIYENQNPKIVKQTTLQEEPQSEKVIPSQLDNVINPPTSMISWSNNIFRGQPTLFNNEIPDYFNHENHQVLLNDSNLFSREYDQQFDTFNVDHFFSSDIERQQQFINFNNIFYDINNFNPPYFESE</sequence>
<evidence type="ECO:0008006" key="3">
    <source>
        <dbReference type="Google" id="ProtNLM"/>
    </source>
</evidence>
<dbReference type="Gene3D" id="1.10.30.10">
    <property type="entry name" value="High mobility group box domain"/>
    <property type="match status" value="1"/>
</dbReference>
<protein>
    <recommendedName>
        <fullName evidence="3">HMG box domain-containing protein</fullName>
    </recommendedName>
</protein>
<accession>A0A397U6A1</accession>
<dbReference type="Proteomes" id="UP000266673">
    <property type="component" value="Unassembled WGS sequence"/>
</dbReference>
<dbReference type="InterPro" id="IPR036910">
    <property type="entry name" value="HMG_box_dom_sf"/>
</dbReference>
<name>A0A397U6A1_9GLOM</name>
<dbReference type="AlphaFoldDB" id="A0A397U6A1"/>
<keyword evidence="2" id="KW-1185">Reference proteome</keyword>
<evidence type="ECO:0000313" key="2">
    <source>
        <dbReference type="Proteomes" id="UP000266673"/>
    </source>
</evidence>
<gene>
    <name evidence="1" type="ORF">C2G38_2220237</name>
</gene>